<name>A0A2T4BG09_9HYPO</name>
<evidence type="ECO:0000313" key="1">
    <source>
        <dbReference type="EMBL" id="PTB68242.1"/>
    </source>
</evidence>
<reference evidence="2" key="1">
    <citation type="submission" date="2016-07" db="EMBL/GenBank/DDBJ databases">
        <title>Multiple horizontal gene transfer events from other fungi enriched the ability of initially mycotrophic Trichoderma (Ascomycota) to feed on dead plant biomass.</title>
        <authorList>
            <consortium name="DOE Joint Genome Institute"/>
            <person name="Atanasova L."/>
            <person name="Chenthamara K."/>
            <person name="Zhang J."/>
            <person name="Grujic M."/>
            <person name="Henrissat B."/>
            <person name="Kuo A."/>
            <person name="Aerts A."/>
            <person name="Salamov A."/>
            <person name="Lipzen A."/>
            <person name="Labutti K."/>
            <person name="Barry K."/>
            <person name="Miao Y."/>
            <person name="Rahimi M.J."/>
            <person name="Shen Q."/>
            <person name="Grigoriev I.V."/>
            <person name="Kubicek C.P."/>
            <person name="Druzhinina I.S."/>
        </authorList>
    </citation>
    <scope>NUCLEOTIDE SEQUENCE [LARGE SCALE GENOMIC DNA]</scope>
    <source>
        <strain evidence="2">TUCIM 6016</strain>
    </source>
</reference>
<dbReference type="AlphaFoldDB" id="A0A2T4BG09"/>
<accession>A0A2T4BG09</accession>
<dbReference type="EMBL" id="KZ680210">
    <property type="protein sequence ID" value="PTB68242.1"/>
    <property type="molecule type" value="Genomic_DNA"/>
</dbReference>
<dbReference type="OrthoDB" id="10621191at2759"/>
<proteinExistence type="predicted"/>
<dbReference type="Proteomes" id="UP000241546">
    <property type="component" value="Unassembled WGS sequence"/>
</dbReference>
<keyword evidence="2" id="KW-1185">Reference proteome</keyword>
<dbReference type="RefSeq" id="XP_024751562.1">
    <property type="nucleotide sequence ID" value="XM_024896889.1"/>
</dbReference>
<dbReference type="GeneID" id="36605007"/>
<gene>
    <name evidence="1" type="ORF">BBK36DRAFT_1195331</name>
</gene>
<evidence type="ECO:0000313" key="2">
    <source>
        <dbReference type="Proteomes" id="UP000241546"/>
    </source>
</evidence>
<protein>
    <submittedName>
        <fullName evidence="1">Uncharacterized protein</fullName>
    </submittedName>
</protein>
<organism evidence="1 2">
    <name type="scientific">Trichoderma citrinoviride</name>
    <dbReference type="NCBI Taxonomy" id="58853"/>
    <lineage>
        <taxon>Eukaryota</taxon>
        <taxon>Fungi</taxon>
        <taxon>Dikarya</taxon>
        <taxon>Ascomycota</taxon>
        <taxon>Pezizomycotina</taxon>
        <taxon>Sordariomycetes</taxon>
        <taxon>Hypocreomycetidae</taxon>
        <taxon>Hypocreales</taxon>
        <taxon>Hypocreaceae</taxon>
        <taxon>Trichoderma</taxon>
    </lineage>
</organism>
<sequence>MAHGKGLVGAGLAVEESARYKPRRYQPCPPCPGPQDWADVCAAMHARGETYLLYPRACTLIRTRPLPRIARPPAATPLVRCTSSSCPLARQICLCRSRIHIGRLPSSPHGLFTLQITSISFSFSIISSLQSSPASQHISLQHLLHQSIRLILLLHQCIASPLKPRLPHLRSTTYTETPPLPPDLLTFLPARAPRPADLCLLCPNESRRHGKQTHIYTMATPLLG</sequence>